<dbReference type="EMBL" id="BAABIQ010000005">
    <property type="protein sequence ID" value="GAA4785287.1"/>
    <property type="molecule type" value="Genomic_DNA"/>
</dbReference>
<proteinExistence type="predicted"/>
<name>A0ABP9AVQ4_9SPHI</name>
<dbReference type="PANTHER" id="PTHR43280:SF27">
    <property type="entry name" value="TRANSCRIPTIONAL REGULATOR MTLR"/>
    <property type="match status" value="1"/>
</dbReference>
<dbReference type="InterPro" id="IPR018060">
    <property type="entry name" value="HTH_AraC"/>
</dbReference>
<dbReference type="Gene3D" id="2.60.120.10">
    <property type="entry name" value="Jelly Rolls"/>
    <property type="match status" value="1"/>
</dbReference>
<organism evidence="5 6">
    <name type="scientific">Olivibacter ginsenosidimutans</name>
    <dbReference type="NCBI Taxonomy" id="1176537"/>
    <lineage>
        <taxon>Bacteria</taxon>
        <taxon>Pseudomonadati</taxon>
        <taxon>Bacteroidota</taxon>
        <taxon>Sphingobacteriia</taxon>
        <taxon>Sphingobacteriales</taxon>
        <taxon>Sphingobacteriaceae</taxon>
        <taxon>Olivibacter</taxon>
    </lineage>
</organism>
<dbReference type="InterPro" id="IPR009057">
    <property type="entry name" value="Homeodomain-like_sf"/>
</dbReference>
<dbReference type="PROSITE" id="PS00041">
    <property type="entry name" value="HTH_ARAC_FAMILY_1"/>
    <property type="match status" value="1"/>
</dbReference>
<gene>
    <name evidence="5" type="ORF">GCM10023231_11430</name>
</gene>
<keyword evidence="1" id="KW-0805">Transcription regulation</keyword>
<evidence type="ECO:0000256" key="2">
    <source>
        <dbReference type="ARBA" id="ARBA00023125"/>
    </source>
</evidence>
<dbReference type="SMART" id="SM00342">
    <property type="entry name" value="HTH_ARAC"/>
    <property type="match status" value="1"/>
</dbReference>
<comment type="caution">
    <text evidence="5">The sequence shown here is derived from an EMBL/GenBank/DDBJ whole genome shotgun (WGS) entry which is preliminary data.</text>
</comment>
<dbReference type="SUPFAM" id="SSF46689">
    <property type="entry name" value="Homeodomain-like"/>
    <property type="match status" value="2"/>
</dbReference>
<protein>
    <submittedName>
        <fullName evidence="5">AraC family transcriptional regulator</fullName>
    </submittedName>
</protein>
<dbReference type="Pfam" id="PF07883">
    <property type="entry name" value="Cupin_2"/>
    <property type="match status" value="1"/>
</dbReference>
<dbReference type="InterPro" id="IPR013096">
    <property type="entry name" value="Cupin_2"/>
</dbReference>
<dbReference type="PROSITE" id="PS01124">
    <property type="entry name" value="HTH_ARAC_FAMILY_2"/>
    <property type="match status" value="1"/>
</dbReference>
<dbReference type="InterPro" id="IPR018062">
    <property type="entry name" value="HTH_AraC-typ_CS"/>
</dbReference>
<evidence type="ECO:0000256" key="1">
    <source>
        <dbReference type="ARBA" id="ARBA00023015"/>
    </source>
</evidence>
<evidence type="ECO:0000259" key="4">
    <source>
        <dbReference type="PROSITE" id="PS01124"/>
    </source>
</evidence>
<keyword evidence="3" id="KW-0804">Transcription</keyword>
<dbReference type="PANTHER" id="PTHR43280">
    <property type="entry name" value="ARAC-FAMILY TRANSCRIPTIONAL REGULATOR"/>
    <property type="match status" value="1"/>
</dbReference>
<evidence type="ECO:0000313" key="6">
    <source>
        <dbReference type="Proteomes" id="UP001501411"/>
    </source>
</evidence>
<evidence type="ECO:0000313" key="5">
    <source>
        <dbReference type="EMBL" id="GAA4785287.1"/>
    </source>
</evidence>
<dbReference type="InterPro" id="IPR011051">
    <property type="entry name" value="RmlC_Cupin_sf"/>
</dbReference>
<dbReference type="Pfam" id="PF12833">
    <property type="entry name" value="HTH_18"/>
    <property type="match status" value="1"/>
</dbReference>
<dbReference type="RefSeq" id="WP_345230760.1">
    <property type="nucleotide sequence ID" value="NZ_BAABIQ010000005.1"/>
</dbReference>
<dbReference type="SUPFAM" id="SSF51182">
    <property type="entry name" value="RmlC-like cupins"/>
    <property type="match status" value="1"/>
</dbReference>
<feature type="domain" description="HTH araC/xylS-type" evidence="4">
    <location>
        <begin position="186"/>
        <end position="284"/>
    </location>
</feature>
<dbReference type="InterPro" id="IPR014710">
    <property type="entry name" value="RmlC-like_jellyroll"/>
</dbReference>
<keyword evidence="2" id="KW-0238">DNA-binding</keyword>
<evidence type="ECO:0000256" key="3">
    <source>
        <dbReference type="ARBA" id="ARBA00023163"/>
    </source>
</evidence>
<keyword evidence="6" id="KW-1185">Reference proteome</keyword>
<dbReference type="Gene3D" id="1.10.10.60">
    <property type="entry name" value="Homeodomain-like"/>
    <property type="match status" value="2"/>
</dbReference>
<accession>A0ABP9AVQ4</accession>
<sequence length="290" mass="33762">MKPLLMRHSEPINESFKIWRNFQPYHHNPWHYHPECEITYIFKGRGILFVGDKMMEYGNDELVMMGPNLPHEWRSRHVMNTPDLYSESVSIHFNQFFLGDAFYQLAEVAALKDFLAQSVRGIKISDQAVKATLKQIFDELLHTDGIPKIYKLLEVLHVMAVCNDRQYLSSNSFVDSIDQSNNHRINQVYAYVMKHFTKAISIADVAAVINMTPTSFCRFFKDRTHKSFIRYLNEIRVGYACRLLLEGQLSISQVAYESGFGNLSNFNKQFRAIKGINPTVFIKDHFNDFT</sequence>
<reference evidence="6" key="1">
    <citation type="journal article" date="2019" name="Int. J. Syst. Evol. Microbiol.">
        <title>The Global Catalogue of Microorganisms (GCM) 10K type strain sequencing project: providing services to taxonomists for standard genome sequencing and annotation.</title>
        <authorList>
            <consortium name="The Broad Institute Genomics Platform"/>
            <consortium name="The Broad Institute Genome Sequencing Center for Infectious Disease"/>
            <person name="Wu L."/>
            <person name="Ma J."/>
        </authorList>
    </citation>
    <scope>NUCLEOTIDE SEQUENCE [LARGE SCALE GENOMIC DNA]</scope>
    <source>
        <strain evidence="6">JCM 18200</strain>
    </source>
</reference>
<dbReference type="Proteomes" id="UP001501411">
    <property type="component" value="Unassembled WGS sequence"/>
</dbReference>